<dbReference type="GO" id="GO:0016747">
    <property type="term" value="F:acyltransferase activity, transferring groups other than amino-acyl groups"/>
    <property type="evidence" value="ECO:0007669"/>
    <property type="project" value="InterPro"/>
</dbReference>
<dbReference type="PANTHER" id="PTHR23028:SF53">
    <property type="entry name" value="ACYL_TRANSF_3 DOMAIN-CONTAINING PROTEIN"/>
    <property type="match status" value="1"/>
</dbReference>
<dbReference type="GO" id="GO:0016020">
    <property type="term" value="C:membrane"/>
    <property type="evidence" value="ECO:0007669"/>
    <property type="project" value="TreeGrafter"/>
</dbReference>
<feature type="transmembrane region" description="Helical" evidence="1">
    <location>
        <begin position="91"/>
        <end position="109"/>
    </location>
</feature>
<accession>A0A098BI91</accession>
<keyword evidence="1" id="KW-1133">Transmembrane helix</keyword>
<dbReference type="RefSeq" id="WP_082061222.1">
    <property type="nucleotide sequence ID" value="NZ_CP024890.1"/>
</dbReference>
<feature type="domain" description="Acyltransferase 3" evidence="2">
    <location>
        <begin position="25"/>
        <end position="351"/>
    </location>
</feature>
<dbReference type="GO" id="GO:0009103">
    <property type="term" value="P:lipopolysaccharide biosynthetic process"/>
    <property type="evidence" value="ECO:0007669"/>
    <property type="project" value="TreeGrafter"/>
</dbReference>
<evidence type="ECO:0000256" key="1">
    <source>
        <dbReference type="SAM" id="Phobius"/>
    </source>
</evidence>
<dbReference type="InterPro" id="IPR050879">
    <property type="entry name" value="Acyltransferase_3"/>
</dbReference>
<proteinExistence type="predicted"/>
<dbReference type="EMBL" id="CCSD01000035">
    <property type="protein sequence ID" value="CDZ87436.1"/>
    <property type="molecule type" value="Genomic_DNA"/>
</dbReference>
<dbReference type="OrthoDB" id="3404679at2"/>
<feature type="transmembrane region" description="Helical" evidence="1">
    <location>
        <begin position="238"/>
        <end position="258"/>
    </location>
</feature>
<keyword evidence="3" id="KW-0012">Acyltransferase</keyword>
<dbReference type="Proteomes" id="UP000042997">
    <property type="component" value="Unassembled WGS sequence"/>
</dbReference>
<keyword evidence="3" id="KW-0808">Transferase</keyword>
<organism evidence="3 4">
    <name type="scientific">Rhodococcus ruber</name>
    <dbReference type="NCBI Taxonomy" id="1830"/>
    <lineage>
        <taxon>Bacteria</taxon>
        <taxon>Bacillati</taxon>
        <taxon>Actinomycetota</taxon>
        <taxon>Actinomycetes</taxon>
        <taxon>Mycobacteriales</taxon>
        <taxon>Nocardiaceae</taxon>
        <taxon>Rhodococcus</taxon>
    </lineage>
</organism>
<evidence type="ECO:0000313" key="3">
    <source>
        <dbReference type="EMBL" id="CDZ87436.1"/>
    </source>
</evidence>
<evidence type="ECO:0000313" key="4">
    <source>
        <dbReference type="Proteomes" id="UP000042997"/>
    </source>
</evidence>
<evidence type="ECO:0000259" key="2">
    <source>
        <dbReference type="Pfam" id="PF01757"/>
    </source>
</evidence>
<keyword evidence="1" id="KW-0472">Membrane</keyword>
<reference evidence="3 4" key="1">
    <citation type="journal article" date="2014" name="Genome Announc.">
        <title>Draft Genome Sequence of Propane- and Butane-Oxidizing Actinobacterium Rhodococcus ruber IEGM 231.</title>
        <authorList>
            <person name="Ivshina I.B."/>
            <person name="Kuyukina M.S."/>
            <person name="Krivoruchko A.V."/>
            <person name="Barbe V."/>
            <person name="Fischer C."/>
        </authorList>
    </citation>
    <scope>NUCLEOTIDE SEQUENCE [LARGE SCALE GENOMIC DNA]</scope>
</reference>
<feature type="transmembrane region" description="Helical" evidence="1">
    <location>
        <begin position="211"/>
        <end position="226"/>
    </location>
</feature>
<feature type="transmembrane region" description="Helical" evidence="1">
    <location>
        <begin position="303"/>
        <end position="324"/>
    </location>
</feature>
<feature type="transmembrane region" description="Helical" evidence="1">
    <location>
        <begin position="142"/>
        <end position="164"/>
    </location>
</feature>
<dbReference type="AlphaFoldDB" id="A0A098BI91"/>
<name>A0A098BI91_9NOCA</name>
<feature type="transmembrane region" description="Helical" evidence="1">
    <location>
        <begin position="270"/>
        <end position="291"/>
    </location>
</feature>
<sequence length="384" mass="41971">MSVVGNPVSGPVVTGGSAVPRFAHIDAMRAAAVILVVLAHGGLGDVIPGGSGVTVFFTISGFIITFLVLRERDKTSAFAIGPFYYRRVLKIVPPLLIAIVVPTLVYALWNPVDWRAFAGQLFFYYNWYKAAGGAEVLPGTGVVWSLSIEEQFYIVFALLWLVFVRSRFWRPLLVATAVIAVAGSTSARILLAIGGSSSSRIYYGSDTRLDGIAWGVLVAVAYHSWVTDGERETKVTRLLASPVSLISALLLYLVSVAIRDDTFRDTARYSVQSLCAALVIVYGFMCGRGRVGKLFDRVVSNRFVALIGLASYSIYLVHLVLMLGSRSFTDTWPEGIALPVLVVVGVGAGILVYQFVEVPVLRWRKMREARNRSERRHRAADAAM</sequence>
<protein>
    <submittedName>
        <fullName evidence="3">Putative acyltransferase</fullName>
    </submittedName>
</protein>
<feature type="transmembrane region" description="Helical" evidence="1">
    <location>
        <begin position="171"/>
        <end position="191"/>
    </location>
</feature>
<dbReference type="Pfam" id="PF01757">
    <property type="entry name" value="Acyl_transf_3"/>
    <property type="match status" value="1"/>
</dbReference>
<keyword evidence="1" id="KW-0812">Transmembrane</keyword>
<feature type="transmembrane region" description="Helical" evidence="1">
    <location>
        <begin position="53"/>
        <end position="70"/>
    </location>
</feature>
<dbReference type="PANTHER" id="PTHR23028">
    <property type="entry name" value="ACETYLTRANSFERASE"/>
    <property type="match status" value="1"/>
</dbReference>
<gene>
    <name evidence="3" type="ORF">RHRU231_260010</name>
</gene>
<dbReference type="InterPro" id="IPR002656">
    <property type="entry name" value="Acyl_transf_3_dom"/>
</dbReference>
<feature type="transmembrane region" description="Helical" evidence="1">
    <location>
        <begin position="336"/>
        <end position="356"/>
    </location>
</feature>